<dbReference type="RefSeq" id="WP_055449614.1">
    <property type="nucleotide sequence ID" value="NZ_CYHF01000002.1"/>
</dbReference>
<accession>A0A0K6HUN9</accession>
<dbReference type="GO" id="GO:0003676">
    <property type="term" value="F:nucleic acid binding"/>
    <property type="evidence" value="ECO:0007669"/>
    <property type="project" value="InterPro"/>
</dbReference>
<dbReference type="GO" id="GO:0008168">
    <property type="term" value="F:methyltransferase activity"/>
    <property type="evidence" value="ECO:0007669"/>
    <property type="project" value="UniProtKB-KW"/>
</dbReference>
<dbReference type="NCBIfam" id="TIGR00095">
    <property type="entry name" value="16S rRNA (guanine(966)-N(2))-methyltransferase RsmD"/>
    <property type="match status" value="1"/>
</dbReference>
<feature type="region of interest" description="Disordered" evidence="3">
    <location>
        <begin position="1"/>
        <end position="20"/>
    </location>
</feature>
<dbReference type="PANTHER" id="PTHR43542:SF1">
    <property type="entry name" value="METHYLTRANSFERASE"/>
    <property type="match status" value="1"/>
</dbReference>
<dbReference type="CDD" id="cd02440">
    <property type="entry name" value="AdoMet_MTases"/>
    <property type="match status" value="1"/>
</dbReference>
<dbReference type="EMBL" id="CYHF01000002">
    <property type="protein sequence ID" value="CUA94600.1"/>
    <property type="molecule type" value="Genomic_DNA"/>
</dbReference>
<dbReference type="PROSITE" id="PS00092">
    <property type="entry name" value="N6_MTASE"/>
    <property type="match status" value="1"/>
</dbReference>
<evidence type="ECO:0000256" key="3">
    <source>
        <dbReference type="SAM" id="MobiDB-lite"/>
    </source>
</evidence>
<proteinExistence type="predicted"/>
<keyword evidence="5" id="KW-1185">Reference proteome</keyword>
<keyword evidence="1 4" id="KW-0489">Methyltransferase</keyword>
<dbReference type="SUPFAM" id="SSF53335">
    <property type="entry name" value="S-adenosyl-L-methionine-dependent methyltransferases"/>
    <property type="match status" value="1"/>
</dbReference>
<name>A0A0K6HUN9_9BURK</name>
<dbReference type="InterPro" id="IPR029063">
    <property type="entry name" value="SAM-dependent_MTases_sf"/>
</dbReference>
<dbReference type="STRING" id="339866.GCA_001418255_00671"/>
<keyword evidence="2 4" id="KW-0808">Transferase</keyword>
<dbReference type="GO" id="GO:0031167">
    <property type="term" value="P:rRNA methylation"/>
    <property type="evidence" value="ECO:0007669"/>
    <property type="project" value="InterPro"/>
</dbReference>
<dbReference type="OrthoDB" id="9803017at2"/>
<evidence type="ECO:0000313" key="4">
    <source>
        <dbReference type="EMBL" id="CUA94600.1"/>
    </source>
</evidence>
<evidence type="ECO:0000313" key="5">
    <source>
        <dbReference type="Proteomes" id="UP000183649"/>
    </source>
</evidence>
<evidence type="ECO:0000256" key="1">
    <source>
        <dbReference type="ARBA" id="ARBA00022603"/>
    </source>
</evidence>
<dbReference type="AlphaFoldDB" id="A0A0K6HUN9"/>
<organism evidence="4 5">
    <name type="scientific">Thiomonas bhubaneswarensis</name>
    <dbReference type="NCBI Taxonomy" id="339866"/>
    <lineage>
        <taxon>Bacteria</taxon>
        <taxon>Pseudomonadati</taxon>
        <taxon>Pseudomonadota</taxon>
        <taxon>Betaproteobacteria</taxon>
        <taxon>Burkholderiales</taxon>
        <taxon>Thiomonas</taxon>
    </lineage>
</organism>
<protein>
    <submittedName>
        <fullName evidence="4">16S rRNA (Guanine(966)-N(2))-methyltransferase RsmD</fullName>
    </submittedName>
</protein>
<dbReference type="PANTHER" id="PTHR43542">
    <property type="entry name" value="METHYLTRANSFERASE"/>
    <property type="match status" value="1"/>
</dbReference>
<gene>
    <name evidence="4" type="ORF">Ga0061069_102147</name>
</gene>
<dbReference type="PIRSF" id="PIRSF004553">
    <property type="entry name" value="CHP00095"/>
    <property type="match status" value="1"/>
</dbReference>
<evidence type="ECO:0000256" key="2">
    <source>
        <dbReference type="ARBA" id="ARBA00022679"/>
    </source>
</evidence>
<reference evidence="5" key="1">
    <citation type="submission" date="2015-08" db="EMBL/GenBank/DDBJ databases">
        <authorList>
            <person name="Varghese N."/>
        </authorList>
    </citation>
    <scope>NUCLEOTIDE SEQUENCE [LARGE SCALE GENOMIC DNA]</scope>
    <source>
        <strain evidence="5">DSM 18181</strain>
    </source>
</reference>
<dbReference type="Proteomes" id="UP000183649">
    <property type="component" value="Unassembled WGS sequence"/>
</dbReference>
<sequence length="215" mass="23033">MKTPTSSHRAPTPAHHRPRHPVGEVRIIGGLWKRSKLAVPDLPGLRPTPDRVRETVFNWLGQTLAGLRVLDLFAGSGALGLEAASRGAASVLLIEQHPRCVAAIAAAAQRLGATQVQVRAADALASAQSLARAGERFDVIFIDPPYASAQQLAALRAVQPLVAPQGLVYVETDIADLFEALDAKGWALWRQGRAGQVHFALLRRNTVSMPEGQSL</sequence>
<dbReference type="InterPro" id="IPR002052">
    <property type="entry name" value="DNA_methylase_N6_adenine_CS"/>
</dbReference>
<dbReference type="Pfam" id="PF03602">
    <property type="entry name" value="Cons_hypoth95"/>
    <property type="match status" value="1"/>
</dbReference>
<dbReference type="Gene3D" id="3.40.50.150">
    <property type="entry name" value="Vaccinia Virus protein VP39"/>
    <property type="match status" value="1"/>
</dbReference>
<dbReference type="InterPro" id="IPR004398">
    <property type="entry name" value="RNA_MeTrfase_RsmD"/>
</dbReference>